<protein>
    <submittedName>
        <fullName evidence="2">Uncharacterized protein</fullName>
    </submittedName>
</protein>
<evidence type="ECO:0000256" key="1">
    <source>
        <dbReference type="SAM" id="MobiDB-lite"/>
    </source>
</evidence>
<evidence type="ECO:0000313" key="3">
    <source>
        <dbReference type="Proteomes" id="UP000266841"/>
    </source>
</evidence>
<sequence>MKSPNVPANPPANIGQGVATRRKAEYPAPVNTPAVQTLYCARMHWVSFSFLSSSGSEAMLYLLHSSPLLSREPNYPRAAAITSVLYPSATSSGNVVVSGSSQDDEGESDEDGKMLQDGSARVVGGERVGREWRGRRGQRTPQSVINGILSAYGFLEIIQLVDYLRSNGSRSDSQKERAMKKGFFQCLPSTPQALLTPQAHCAECLSVDTISFSFRQRHSPLYETSLRSSVWR</sequence>
<accession>K0S874</accession>
<gene>
    <name evidence="2" type="ORF">THAOC_25307</name>
</gene>
<feature type="compositionally biased region" description="Low complexity" evidence="1">
    <location>
        <begin position="91"/>
        <end position="101"/>
    </location>
</feature>
<evidence type="ECO:0000313" key="2">
    <source>
        <dbReference type="EMBL" id="EJK55007.1"/>
    </source>
</evidence>
<dbReference type="EMBL" id="AGNL01034893">
    <property type="protein sequence ID" value="EJK55007.1"/>
    <property type="molecule type" value="Genomic_DNA"/>
</dbReference>
<dbReference type="AlphaFoldDB" id="K0S874"/>
<feature type="region of interest" description="Disordered" evidence="1">
    <location>
        <begin position="90"/>
        <end position="119"/>
    </location>
</feature>
<keyword evidence="3" id="KW-1185">Reference proteome</keyword>
<name>K0S874_THAOC</name>
<organism evidence="2 3">
    <name type="scientific">Thalassiosira oceanica</name>
    <name type="common">Marine diatom</name>
    <dbReference type="NCBI Taxonomy" id="159749"/>
    <lineage>
        <taxon>Eukaryota</taxon>
        <taxon>Sar</taxon>
        <taxon>Stramenopiles</taxon>
        <taxon>Ochrophyta</taxon>
        <taxon>Bacillariophyta</taxon>
        <taxon>Coscinodiscophyceae</taxon>
        <taxon>Thalassiosirophycidae</taxon>
        <taxon>Thalassiosirales</taxon>
        <taxon>Thalassiosiraceae</taxon>
        <taxon>Thalassiosira</taxon>
    </lineage>
</organism>
<comment type="caution">
    <text evidence="2">The sequence shown here is derived from an EMBL/GenBank/DDBJ whole genome shotgun (WGS) entry which is preliminary data.</text>
</comment>
<dbReference type="Proteomes" id="UP000266841">
    <property type="component" value="Unassembled WGS sequence"/>
</dbReference>
<proteinExistence type="predicted"/>
<reference evidence="2 3" key="1">
    <citation type="journal article" date="2012" name="Genome Biol.">
        <title>Genome and low-iron response of an oceanic diatom adapted to chronic iron limitation.</title>
        <authorList>
            <person name="Lommer M."/>
            <person name="Specht M."/>
            <person name="Roy A.S."/>
            <person name="Kraemer L."/>
            <person name="Andreson R."/>
            <person name="Gutowska M.A."/>
            <person name="Wolf J."/>
            <person name="Bergner S.V."/>
            <person name="Schilhabel M.B."/>
            <person name="Klostermeier U.C."/>
            <person name="Beiko R.G."/>
            <person name="Rosenstiel P."/>
            <person name="Hippler M."/>
            <person name="Laroche J."/>
        </authorList>
    </citation>
    <scope>NUCLEOTIDE SEQUENCE [LARGE SCALE GENOMIC DNA]</scope>
    <source>
        <strain evidence="2 3">CCMP1005</strain>
    </source>
</reference>
<feature type="non-terminal residue" evidence="2">
    <location>
        <position position="232"/>
    </location>
</feature>